<comment type="caution">
    <text evidence="2">The sequence shown here is derived from an EMBL/GenBank/DDBJ whole genome shotgun (WGS) entry which is preliminary data.</text>
</comment>
<dbReference type="Pfam" id="PF02470">
    <property type="entry name" value="MlaD"/>
    <property type="match status" value="1"/>
</dbReference>
<dbReference type="PANTHER" id="PTHR33371">
    <property type="entry name" value="INTERMEMBRANE PHOSPHOLIPID TRANSPORT SYSTEM BINDING PROTEIN MLAD-RELATED"/>
    <property type="match status" value="1"/>
</dbReference>
<accession>A0ABV8DMX1</accession>
<dbReference type="RefSeq" id="WP_378611162.1">
    <property type="nucleotide sequence ID" value="NZ_JBHSAX010000005.1"/>
</dbReference>
<dbReference type="InterPro" id="IPR003399">
    <property type="entry name" value="Mce/MlaD"/>
</dbReference>
<protein>
    <submittedName>
        <fullName evidence="2">MlaD family protein</fullName>
    </submittedName>
</protein>
<evidence type="ECO:0000313" key="2">
    <source>
        <dbReference type="EMBL" id="MFC3961407.1"/>
    </source>
</evidence>
<organism evidence="2 3">
    <name type="scientific">Nocardia jiangsuensis</name>
    <dbReference type="NCBI Taxonomy" id="1691563"/>
    <lineage>
        <taxon>Bacteria</taxon>
        <taxon>Bacillati</taxon>
        <taxon>Actinomycetota</taxon>
        <taxon>Actinomycetes</taxon>
        <taxon>Mycobacteriales</taxon>
        <taxon>Nocardiaceae</taxon>
        <taxon>Nocardia</taxon>
    </lineage>
</organism>
<evidence type="ECO:0000313" key="3">
    <source>
        <dbReference type="Proteomes" id="UP001595696"/>
    </source>
</evidence>
<keyword evidence="3" id="KW-1185">Reference proteome</keyword>
<dbReference type="PANTHER" id="PTHR33371:SF15">
    <property type="entry name" value="LIPOPROTEIN LPRN"/>
    <property type="match status" value="1"/>
</dbReference>
<name>A0ABV8DMX1_9NOCA</name>
<proteinExistence type="predicted"/>
<gene>
    <name evidence="2" type="ORF">ACFO0B_05320</name>
</gene>
<feature type="domain" description="Mce/MlaD" evidence="1">
    <location>
        <begin position="59"/>
        <end position="132"/>
    </location>
</feature>
<evidence type="ECO:0000259" key="1">
    <source>
        <dbReference type="Pfam" id="PF02470"/>
    </source>
</evidence>
<dbReference type="EMBL" id="JBHSAX010000005">
    <property type="protein sequence ID" value="MFC3961407.1"/>
    <property type="molecule type" value="Genomic_DNA"/>
</dbReference>
<reference evidence="3" key="1">
    <citation type="journal article" date="2019" name="Int. J. Syst. Evol. Microbiol.">
        <title>The Global Catalogue of Microorganisms (GCM) 10K type strain sequencing project: providing services to taxonomists for standard genome sequencing and annotation.</title>
        <authorList>
            <consortium name="The Broad Institute Genomics Platform"/>
            <consortium name="The Broad Institute Genome Sequencing Center for Infectious Disease"/>
            <person name="Wu L."/>
            <person name="Ma J."/>
        </authorList>
    </citation>
    <scope>NUCLEOTIDE SEQUENCE [LARGE SCALE GENOMIC DNA]</scope>
    <source>
        <strain evidence="3">CGMCC 4.7330</strain>
    </source>
</reference>
<sequence>MSVRAGGRRRSPSARNPWPQRGIGARCATLLAVVAALLAGCGFDPSHHALPGTGVDGPSYRLNLEFESLLSLPAGAVVRSDGAEVGTLRGIELAPHAAIARIELRADARFPRGTRAELRQTTVLGDIYLALLAPVDGGTELLRDGDTIPLRDTDPGPQLEQILDRMAVFVNGGSLTRMQDAIDQLNSALPDDPAETSELGGRLAADLGTTADHLPDLERMLAAADATTRRLHDMRDEVGFLFSETAKRRLGRVPEFMTAVLNVVIDVNTLTTGLDWTIPRLPHLNVALEQTAGLLREPSADPLVWVGSGSVIPELLSGKVIPFLTDPAIDVRTVRVEGNPEIDAAVLLRLIGAAP</sequence>
<dbReference type="InterPro" id="IPR052336">
    <property type="entry name" value="MlaD_Phospholipid_Transporter"/>
</dbReference>
<dbReference type="Proteomes" id="UP001595696">
    <property type="component" value="Unassembled WGS sequence"/>
</dbReference>